<keyword evidence="4" id="KW-0378">Hydrolase</keyword>
<feature type="region of interest" description="Disordered" evidence="8">
    <location>
        <begin position="394"/>
        <end position="418"/>
    </location>
</feature>
<evidence type="ECO:0000259" key="10">
    <source>
        <dbReference type="SMART" id="SM00495"/>
    </source>
</evidence>
<dbReference type="GO" id="GO:0006508">
    <property type="term" value="P:proteolysis"/>
    <property type="evidence" value="ECO:0007669"/>
    <property type="project" value="UniProtKB-KW"/>
</dbReference>
<feature type="domain" description="Chitin-binding type-3" evidence="10">
    <location>
        <begin position="413"/>
        <end position="459"/>
    </location>
</feature>
<evidence type="ECO:0000256" key="8">
    <source>
        <dbReference type="SAM" id="MobiDB-lite"/>
    </source>
</evidence>
<dbReference type="EMBL" id="RBWU01000006">
    <property type="protein sequence ID" value="RKS70914.1"/>
    <property type="molecule type" value="Genomic_DNA"/>
</dbReference>
<feature type="chain" id="PRO_5019821429" evidence="9">
    <location>
        <begin position="29"/>
        <end position="459"/>
    </location>
</feature>
<organism evidence="11 12">
    <name type="scientific">Actinomadura pelletieri DSM 43383</name>
    <dbReference type="NCBI Taxonomy" id="1120940"/>
    <lineage>
        <taxon>Bacteria</taxon>
        <taxon>Bacillati</taxon>
        <taxon>Actinomycetota</taxon>
        <taxon>Actinomycetes</taxon>
        <taxon>Streptosporangiales</taxon>
        <taxon>Thermomonosporaceae</taxon>
        <taxon>Actinomadura</taxon>
    </lineage>
</organism>
<evidence type="ECO:0000313" key="12">
    <source>
        <dbReference type="Proteomes" id="UP000274601"/>
    </source>
</evidence>
<proteinExistence type="inferred from homology"/>
<dbReference type="GO" id="GO:0030246">
    <property type="term" value="F:carbohydrate binding"/>
    <property type="evidence" value="ECO:0007669"/>
    <property type="project" value="InterPro"/>
</dbReference>
<dbReference type="OrthoDB" id="8781117at2"/>
<keyword evidence="3 9" id="KW-0732">Signal</keyword>
<dbReference type="InterPro" id="IPR043504">
    <property type="entry name" value="Peptidase_S1_PA_chymotrypsin"/>
</dbReference>
<keyword evidence="2" id="KW-0645">Protease</keyword>
<dbReference type="GO" id="GO:0004252">
    <property type="term" value="F:serine-type endopeptidase activity"/>
    <property type="evidence" value="ECO:0007669"/>
    <property type="project" value="InterPro"/>
</dbReference>
<evidence type="ECO:0000256" key="6">
    <source>
        <dbReference type="ARBA" id="ARBA00023145"/>
    </source>
</evidence>
<gene>
    <name evidence="11" type="ORF">BZB76_5394</name>
</gene>
<protein>
    <submittedName>
        <fullName evidence="11">Streptogrisin C</fullName>
    </submittedName>
</protein>
<dbReference type="Pfam" id="PF02839">
    <property type="entry name" value="CBM_5_12"/>
    <property type="match status" value="1"/>
</dbReference>
<dbReference type="GO" id="GO:0005975">
    <property type="term" value="P:carbohydrate metabolic process"/>
    <property type="evidence" value="ECO:0007669"/>
    <property type="project" value="InterPro"/>
</dbReference>
<sequence>MSHRRGLRVAVLAVGVLGLAGTQGVATAQPSAPQQPSPYSAATAANVPAAMLQAMQRDLGLTAAEAKQALANQVDTGATAGKLQLRLAGSYAGSYVTGKTGGTLHVSTTDRGKASVIAAHGAKATVVKYSLAQLDAAKAKLDRASAGSDTSHTPVWAVDVRSNRVVLQTSAPEKARAFAKAAGVSLGMVTIERSNIQPRPLYDLRGGDAYYMGSGGRCSIGFPVTRGGTQAGFATAGHCGKAGTSVSGHNRAQLGSFQGSSFPGNDYAWVAANSQWTPTARVNGYGKVADRAVEGSTVMQAGQQVCRSGSTTGWHCGSITRLNTSVTYPEGTITGVTQTTVCAEPGDSGGSYISGTQAQGVTSGGSGDCSRGGTTFFQPINELLQVYGLTLYTGATDPGDPGDPDPGDPGDPSGSWAEGTVYKVGDVVTYNGVQYRCIQAHQAISGWTPANVPALWERV</sequence>
<dbReference type="Gene3D" id="2.40.10.10">
    <property type="entry name" value="Trypsin-like serine proteases"/>
    <property type="match status" value="2"/>
</dbReference>
<keyword evidence="12" id="KW-1185">Reference proteome</keyword>
<keyword evidence="7" id="KW-1015">Disulfide bond</keyword>
<dbReference type="GO" id="GO:0004553">
    <property type="term" value="F:hydrolase activity, hydrolyzing O-glycosyl compounds"/>
    <property type="evidence" value="ECO:0007669"/>
    <property type="project" value="InterPro"/>
</dbReference>
<dbReference type="Gene3D" id="2.10.10.20">
    <property type="entry name" value="Carbohydrate-binding module superfamily 5/12"/>
    <property type="match status" value="1"/>
</dbReference>
<evidence type="ECO:0000256" key="7">
    <source>
        <dbReference type="ARBA" id="ARBA00023157"/>
    </source>
</evidence>
<evidence type="ECO:0000256" key="9">
    <source>
        <dbReference type="SAM" id="SignalP"/>
    </source>
</evidence>
<dbReference type="InterPro" id="IPR004236">
    <property type="entry name" value="Pept_S1_alpha_lytic"/>
</dbReference>
<dbReference type="InterPro" id="IPR036573">
    <property type="entry name" value="CBM_sf_5/12"/>
</dbReference>
<evidence type="ECO:0000256" key="2">
    <source>
        <dbReference type="ARBA" id="ARBA00022670"/>
    </source>
</evidence>
<name>A0A495QGC0_9ACTN</name>
<dbReference type="SUPFAM" id="SSF51055">
    <property type="entry name" value="Carbohydrate binding domain"/>
    <property type="match status" value="1"/>
</dbReference>
<dbReference type="Gene3D" id="3.30.300.50">
    <property type="match status" value="2"/>
</dbReference>
<dbReference type="InterPro" id="IPR003610">
    <property type="entry name" value="CBM5/12"/>
</dbReference>
<dbReference type="InterPro" id="IPR001316">
    <property type="entry name" value="Pept_S1A_streptogrisin"/>
</dbReference>
<keyword evidence="6" id="KW-0865">Zymogen</keyword>
<dbReference type="CDD" id="cd12214">
    <property type="entry name" value="ChiA1_BD"/>
    <property type="match status" value="1"/>
</dbReference>
<dbReference type="GO" id="GO:0005576">
    <property type="term" value="C:extracellular region"/>
    <property type="evidence" value="ECO:0007669"/>
    <property type="project" value="InterPro"/>
</dbReference>
<dbReference type="InterPro" id="IPR035070">
    <property type="entry name" value="Streptogrisin_prodomain"/>
</dbReference>
<evidence type="ECO:0000256" key="5">
    <source>
        <dbReference type="ARBA" id="ARBA00022825"/>
    </source>
</evidence>
<dbReference type="CDD" id="cd21112">
    <property type="entry name" value="alphaLP-like"/>
    <property type="match status" value="1"/>
</dbReference>
<dbReference type="Proteomes" id="UP000274601">
    <property type="component" value="Unassembled WGS sequence"/>
</dbReference>
<comment type="caution">
    <text evidence="11">The sequence shown here is derived from an EMBL/GenBank/DDBJ whole genome shotgun (WGS) entry which is preliminary data.</text>
</comment>
<dbReference type="RefSeq" id="WP_121437137.1">
    <property type="nucleotide sequence ID" value="NZ_RBWU01000006.1"/>
</dbReference>
<feature type="signal peptide" evidence="9">
    <location>
        <begin position="1"/>
        <end position="28"/>
    </location>
</feature>
<accession>A0A495QGC0</accession>
<evidence type="ECO:0000256" key="1">
    <source>
        <dbReference type="ARBA" id="ARBA00007664"/>
    </source>
</evidence>
<reference evidence="11 12" key="1">
    <citation type="submission" date="2018-10" db="EMBL/GenBank/DDBJ databases">
        <title>Genomic Encyclopedia of Archaeal and Bacterial Type Strains, Phase II (KMG-II): from individual species to whole genera.</title>
        <authorList>
            <person name="Goeker M."/>
        </authorList>
    </citation>
    <scope>NUCLEOTIDE SEQUENCE [LARGE SCALE GENOMIC DNA]</scope>
    <source>
        <strain evidence="11 12">DSM 43383</strain>
    </source>
</reference>
<evidence type="ECO:0000256" key="4">
    <source>
        <dbReference type="ARBA" id="ARBA00022801"/>
    </source>
</evidence>
<dbReference type="PRINTS" id="PR00861">
    <property type="entry name" value="ALYTICPTASE"/>
</dbReference>
<dbReference type="SUPFAM" id="SSF50494">
    <property type="entry name" value="Trypsin-like serine proteases"/>
    <property type="match status" value="1"/>
</dbReference>
<keyword evidence="5" id="KW-0720">Serine protease</keyword>
<dbReference type="InterPro" id="IPR009003">
    <property type="entry name" value="Peptidase_S1_PA"/>
</dbReference>
<comment type="similarity">
    <text evidence="1">Belongs to the peptidase S1 family.</text>
</comment>
<dbReference type="Pfam" id="PF02983">
    <property type="entry name" value="Pro_Al_protease"/>
    <property type="match status" value="1"/>
</dbReference>
<evidence type="ECO:0000313" key="11">
    <source>
        <dbReference type="EMBL" id="RKS70914.1"/>
    </source>
</evidence>
<evidence type="ECO:0000256" key="3">
    <source>
        <dbReference type="ARBA" id="ARBA00022729"/>
    </source>
</evidence>
<dbReference type="AlphaFoldDB" id="A0A495QGC0"/>
<dbReference type="SMART" id="SM00495">
    <property type="entry name" value="ChtBD3"/>
    <property type="match status" value="1"/>
</dbReference>